<evidence type="ECO:0000313" key="2">
    <source>
        <dbReference type="EMBL" id="KPM31692.1"/>
    </source>
</evidence>
<dbReference type="Gene3D" id="3.60.21.70">
    <property type="entry name" value="PhoD-like phosphatase"/>
    <property type="match status" value="1"/>
</dbReference>
<evidence type="ECO:0000259" key="1">
    <source>
        <dbReference type="Pfam" id="PF09423"/>
    </source>
</evidence>
<dbReference type="STRING" id="1300341.I595_2187"/>
<protein>
    <submittedName>
        <fullName evidence="2">Alkaline phosphatase</fullName>
    </submittedName>
</protein>
<dbReference type="Proteomes" id="UP000050280">
    <property type="component" value="Unassembled WGS sequence"/>
</dbReference>
<feature type="domain" description="PhoD-like phosphatase metallophosphatase" evidence="1">
    <location>
        <begin position="54"/>
        <end position="274"/>
    </location>
</feature>
<dbReference type="RefSeq" id="WP_054559277.1">
    <property type="nucleotide sequence ID" value="NZ_LDJX01000004.1"/>
</dbReference>
<organism evidence="2 3">
    <name type="scientific">Croceitalea dokdonensis DOKDO 023</name>
    <dbReference type="NCBI Taxonomy" id="1300341"/>
    <lineage>
        <taxon>Bacteria</taxon>
        <taxon>Pseudomonadati</taxon>
        <taxon>Bacteroidota</taxon>
        <taxon>Flavobacteriia</taxon>
        <taxon>Flavobacteriales</taxon>
        <taxon>Flavobacteriaceae</taxon>
        <taxon>Croceitalea</taxon>
    </lineage>
</organism>
<dbReference type="PATRIC" id="fig|1300341.3.peg.2361"/>
<dbReference type="InterPro" id="IPR038607">
    <property type="entry name" value="PhoD-like_sf"/>
</dbReference>
<comment type="caution">
    <text evidence="2">The sequence shown here is derived from an EMBL/GenBank/DDBJ whole genome shotgun (WGS) entry which is preliminary data.</text>
</comment>
<dbReference type="PROSITE" id="PS51257">
    <property type="entry name" value="PROKAR_LIPOPROTEIN"/>
    <property type="match status" value="1"/>
</dbReference>
<dbReference type="OrthoDB" id="9763616at2"/>
<name>A0A0N8H3W3_9FLAO</name>
<dbReference type="PANTHER" id="PTHR33987">
    <property type="entry name" value="CALCINEURIN-LIKE METALLO-PHOSPHOESTERASE SUPERFAMILY PROTEIN"/>
    <property type="match status" value="1"/>
</dbReference>
<evidence type="ECO:0000313" key="3">
    <source>
        <dbReference type="Proteomes" id="UP000050280"/>
    </source>
</evidence>
<dbReference type="Pfam" id="PF09423">
    <property type="entry name" value="PhoD"/>
    <property type="match status" value="1"/>
</dbReference>
<dbReference type="EMBL" id="LDJX01000004">
    <property type="protein sequence ID" value="KPM31692.1"/>
    <property type="molecule type" value="Genomic_DNA"/>
</dbReference>
<proteinExistence type="predicted"/>
<dbReference type="InterPro" id="IPR018946">
    <property type="entry name" value="PhoD-like_MPP"/>
</dbReference>
<dbReference type="PANTHER" id="PTHR33987:SF1">
    <property type="entry name" value="CALCINEURIN-LIKE METALLO-PHOSPHOESTERASE SUPERFAMILY PROTEIN"/>
    <property type="match status" value="1"/>
</dbReference>
<gene>
    <name evidence="2" type="ORF">I595_2187</name>
</gene>
<dbReference type="InterPro" id="IPR029052">
    <property type="entry name" value="Metallo-depent_PP-like"/>
</dbReference>
<keyword evidence="3" id="KW-1185">Reference proteome</keyword>
<sequence length="347" mass="39030">MKHLIHIFLLGFLMYGCKSKQGVHLGDSPDSTKHRPDFSIAFGSCNKPGMENVFWDDILQARPDVFIWGGDNVYADTDDVSEIEDFYKAQHQVPGYAALKEQVMVTGTWDDHDYGANDAGVEFPSKKGSQNAFLNFLEVPKDDARRLREGVYSSQVLTKPGGTLKIINLDTRYFRTAITPDKREGRRYRPNTYGDGTLLGETQWKWLENELNTSKADFNLIVSSIQFLSDLHGWEKWANHPHEVDRLKKVIVASGAKGVMILSGDRHISEFSRATVPGLPYPLIDFTASGLTHAYTGFSGEENPYRIGEVVAQNNYGHITLDTDTKTVRFRIMGDGGKVLQELKQAY</sequence>
<dbReference type="CDD" id="cd07389">
    <property type="entry name" value="MPP_PhoD"/>
    <property type="match status" value="1"/>
</dbReference>
<dbReference type="SUPFAM" id="SSF56300">
    <property type="entry name" value="Metallo-dependent phosphatases"/>
    <property type="match status" value="1"/>
</dbReference>
<dbReference type="AlphaFoldDB" id="A0A0N8H3W3"/>
<accession>A0A0N8H3W3</accession>
<reference evidence="2 3" key="1">
    <citation type="submission" date="2015-09" db="EMBL/GenBank/DDBJ databases">
        <title>Genome sequence of the marine flavobacterium Croceitalea dokdonensis DOKDO 023 that contains proton- and sodium-pumping rhodopsins.</title>
        <authorList>
            <person name="Kwon S.-K."/>
            <person name="Lee H.K."/>
            <person name="Kwak M.-J."/>
            <person name="Kim J.F."/>
        </authorList>
    </citation>
    <scope>NUCLEOTIDE SEQUENCE [LARGE SCALE GENOMIC DNA]</scope>
    <source>
        <strain evidence="2 3">DOKDO 023</strain>
    </source>
</reference>